<dbReference type="Proteomes" id="UP000203929">
    <property type="component" value="Segment"/>
</dbReference>
<evidence type="ECO:0000313" key="1">
    <source>
        <dbReference type="EMBL" id="ALJ97955.1"/>
    </source>
</evidence>
<dbReference type="EMBL" id="KR905068">
    <property type="protein sequence ID" value="ALJ97955.1"/>
    <property type="molecule type" value="Genomic_DNA"/>
</dbReference>
<sequence>MYVAKALMGYSLQEFMKLTPNLWLKQYLIYIEINNPDGIYKEKPKPIRKQVTLDDIPFFN</sequence>
<organism evidence="1 2">
    <name type="scientific">Lactobacillus phage iA2</name>
    <dbReference type="NCBI Taxonomy" id="1739609"/>
    <lineage>
        <taxon>Viruses</taxon>
        <taxon>Duplodnaviria</taxon>
        <taxon>Heunggongvirae</taxon>
        <taxon>Uroviricota</taxon>
        <taxon>Caudoviricetes</taxon>
        <taxon>Iaduovirus</taxon>
        <taxon>Iaduovirus iA2</taxon>
    </lineage>
</organism>
<accession>A0A0P0IJV2</accession>
<dbReference type="KEGG" id="vg:26628288"/>
<keyword evidence="2" id="KW-1185">Reference proteome</keyword>
<proteinExistence type="predicted"/>
<gene>
    <name evidence="1" type="ORF">iA2_13</name>
</gene>
<dbReference type="RefSeq" id="YP_009201506.1">
    <property type="nucleotide sequence ID" value="NC_028830.1"/>
</dbReference>
<evidence type="ECO:0000313" key="2">
    <source>
        <dbReference type="Proteomes" id="UP000203929"/>
    </source>
</evidence>
<protein>
    <submittedName>
        <fullName evidence="1">Uncharacterized protein</fullName>
    </submittedName>
</protein>
<dbReference type="GeneID" id="26628288"/>
<reference evidence="1 2" key="1">
    <citation type="journal article" date="2016" name="Appl. Environ. Microbiol.">
        <title>Genomic Diversity of Phages Infecting Probiotic Strains of Lactobacillus paracasei.</title>
        <authorList>
            <person name="Mercanti D.J."/>
            <person name="Rousseau G.M."/>
            <person name="Capra M.L."/>
            <person name="Quiberoni A."/>
            <person name="Tremblay D.M."/>
            <person name="Labrie S.J."/>
            <person name="Moineau S."/>
        </authorList>
    </citation>
    <scope>NUCLEOTIDE SEQUENCE [LARGE SCALE GENOMIC DNA]</scope>
</reference>
<name>A0A0P0IJV2_9CAUD</name>